<evidence type="ECO:0000256" key="4">
    <source>
        <dbReference type="ARBA" id="ARBA00023163"/>
    </source>
</evidence>
<protein>
    <recommendedName>
        <fullName evidence="6">MADS-box domain-containing protein</fullName>
    </recommendedName>
</protein>
<dbReference type="RefSeq" id="XP_007693434.1">
    <property type="nucleotide sequence ID" value="XM_007695244.1"/>
</dbReference>
<keyword evidence="3" id="KW-0238">DNA-binding</keyword>
<dbReference type="Proteomes" id="UP000054032">
    <property type="component" value="Unassembled WGS sequence"/>
</dbReference>
<dbReference type="GO" id="GO:0005634">
    <property type="term" value="C:nucleus"/>
    <property type="evidence" value="ECO:0007669"/>
    <property type="project" value="UniProtKB-SubCell"/>
</dbReference>
<keyword evidence="4" id="KW-0804">Transcription</keyword>
<organism evidence="7 8">
    <name type="scientific">Bipolaris oryzae ATCC 44560</name>
    <dbReference type="NCBI Taxonomy" id="930090"/>
    <lineage>
        <taxon>Eukaryota</taxon>
        <taxon>Fungi</taxon>
        <taxon>Dikarya</taxon>
        <taxon>Ascomycota</taxon>
        <taxon>Pezizomycotina</taxon>
        <taxon>Dothideomycetes</taxon>
        <taxon>Pleosporomycetidae</taxon>
        <taxon>Pleosporales</taxon>
        <taxon>Pleosporineae</taxon>
        <taxon>Pleosporaceae</taxon>
        <taxon>Bipolaris</taxon>
    </lineage>
</organism>
<dbReference type="InterPro" id="IPR036879">
    <property type="entry name" value="TF_MADSbox_sf"/>
</dbReference>
<evidence type="ECO:0000256" key="1">
    <source>
        <dbReference type="ARBA" id="ARBA00004123"/>
    </source>
</evidence>
<dbReference type="KEGG" id="bor:COCMIDRAFT_61689"/>
<feature type="non-terminal residue" evidence="7">
    <location>
        <position position="52"/>
    </location>
</feature>
<dbReference type="HOGENOM" id="CLU_3092838_0_0_1"/>
<dbReference type="GeneID" id="19124869"/>
<keyword evidence="8" id="KW-1185">Reference proteome</keyword>
<feature type="non-terminal residue" evidence="7">
    <location>
        <position position="1"/>
    </location>
</feature>
<sequence>KSRRLEQESFRKRKNNFIRRGHEISDRYKVGVWICIQKENGQLYIYDSSPTR</sequence>
<dbReference type="GO" id="GO:0046983">
    <property type="term" value="F:protein dimerization activity"/>
    <property type="evidence" value="ECO:0007669"/>
    <property type="project" value="InterPro"/>
</dbReference>
<evidence type="ECO:0000256" key="2">
    <source>
        <dbReference type="ARBA" id="ARBA00023015"/>
    </source>
</evidence>
<keyword evidence="5" id="KW-0539">Nucleus</keyword>
<comment type="subcellular location">
    <subcellularLocation>
        <location evidence="1">Nucleus</location>
    </subcellularLocation>
</comment>
<evidence type="ECO:0000256" key="3">
    <source>
        <dbReference type="ARBA" id="ARBA00023125"/>
    </source>
</evidence>
<dbReference type="GO" id="GO:0045944">
    <property type="term" value="P:positive regulation of transcription by RNA polymerase II"/>
    <property type="evidence" value="ECO:0007669"/>
    <property type="project" value="UniProtKB-ARBA"/>
</dbReference>
<dbReference type="AlphaFoldDB" id="W6YQZ0"/>
<dbReference type="GO" id="GO:0003677">
    <property type="term" value="F:DNA binding"/>
    <property type="evidence" value="ECO:0007669"/>
    <property type="project" value="UniProtKB-KW"/>
</dbReference>
<accession>W6YQZ0</accession>
<proteinExistence type="predicted"/>
<name>W6YQZ0_COCMI</name>
<evidence type="ECO:0000313" key="7">
    <source>
        <dbReference type="EMBL" id="EUC40055.1"/>
    </source>
</evidence>
<gene>
    <name evidence="7" type="ORF">COCMIDRAFT_61689</name>
</gene>
<dbReference type="PROSITE" id="PS50066">
    <property type="entry name" value="MADS_BOX_2"/>
    <property type="match status" value="1"/>
</dbReference>
<keyword evidence="2" id="KW-0805">Transcription regulation</keyword>
<evidence type="ECO:0000313" key="8">
    <source>
        <dbReference type="Proteomes" id="UP000054032"/>
    </source>
</evidence>
<evidence type="ECO:0000259" key="6">
    <source>
        <dbReference type="PROSITE" id="PS50066"/>
    </source>
</evidence>
<dbReference type="OrthoDB" id="1898716at2759"/>
<dbReference type="InterPro" id="IPR002100">
    <property type="entry name" value="TF_MADSbox"/>
</dbReference>
<dbReference type="SUPFAM" id="SSF55455">
    <property type="entry name" value="SRF-like"/>
    <property type="match status" value="1"/>
</dbReference>
<dbReference type="EMBL" id="KI964204">
    <property type="protein sequence ID" value="EUC40055.1"/>
    <property type="molecule type" value="Genomic_DNA"/>
</dbReference>
<evidence type="ECO:0000256" key="5">
    <source>
        <dbReference type="ARBA" id="ARBA00023242"/>
    </source>
</evidence>
<feature type="domain" description="MADS-box" evidence="6">
    <location>
        <begin position="1"/>
        <end position="50"/>
    </location>
</feature>
<reference evidence="7 8" key="1">
    <citation type="journal article" date="2013" name="PLoS Genet.">
        <title>Comparative genome structure, secondary metabolite, and effector coding capacity across Cochliobolus pathogens.</title>
        <authorList>
            <person name="Condon B.J."/>
            <person name="Leng Y."/>
            <person name="Wu D."/>
            <person name="Bushley K.E."/>
            <person name="Ohm R.A."/>
            <person name="Otillar R."/>
            <person name="Martin J."/>
            <person name="Schackwitz W."/>
            <person name="Grimwood J."/>
            <person name="MohdZainudin N."/>
            <person name="Xue C."/>
            <person name="Wang R."/>
            <person name="Manning V.A."/>
            <person name="Dhillon B."/>
            <person name="Tu Z.J."/>
            <person name="Steffenson B.J."/>
            <person name="Salamov A."/>
            <person name="Sun H."/>
            <person name="Lowry S."/>
            <person name="LaButti K."/>
            <person name="Han J."/>
            <person name="Copeland A."/>
            <person name="Lindquist E."/>
            <person name="Barry K."/>
            <person name="Schmutz J."/>
            <person name="Baker S.E."/>
            <person name="Ciuffetti L.M."/>
            <person name="Grigoriev I.V."/>
            <person name="Zhong S."/>
            <person name="Turgeon B.G."/>
        </authorList>
    </citation>
    <scope>NUCLEOTIDE SEQUENCE [LARGE SCALE GENOMIC DNA]</scope>
    <source>
        <strain evidence="7 8">ATCC 44560</strain>
    </source>
</reference>